<dbReference type="AlphaFoldDB" id="A0A316FW70"/>
<comment type="caution">
    <text evidence="1">The sequence shown here is derived from an EMBL/GenBank/DDBJ whole genome shotgun (WGS) entry which is preliminary data.</text>
</comment>
<protein>
    <submittedName>
        <fullName evidence="1">Uncharacterized protein</fullName>
    </submittedName>
</protein>
<evidence type="ECO:0000313" key="1">
    <source>
        <dbReference type="EMBL" id="PWK53044.1"/>
    </source>
</evidence>
<evidence type="ECO:0000313" key="2">
    <source>
        <dbReference type="Proteomes" id="UP000245790"/>
    </source>
</evidence>
<reference evidence="1 2" key="1">
    <citation type="submission" date="2018-05" db="EMBL/GenBank/DDBJ databases">
        <title>Genomic Encyclopedia of Type Strains, Phase IV (KMG-IV): sequencing the most valuable type-strain genomes for metagenomic binning, comparative biology and taxonomic classification.</title>
        <authorList>
            <person name="Goeker M."/>
        </authorList>
    </citation>
    <scope>NUCLEOTIDE SEQUENCE [LARGE SCALE GENOMIC DNA]</scope>
    <source>
        <strain evidence="1 2">DSM 25350</strain>
    </source>
</reference>
<sequence length="93" mass="11009">MKGYERDVYGNIINQWGKFDPIKMIRGTWSTEKKVIFSKELGPPLLVLNRLYVIHANDNGEYIVPCYWFGSLQSFNSIKDERFIRFEKFLSNP</sequence>
<dbReference type="EMBL" id="QGGU01000004">
    <property type="protein sequence ID" value="PWK53044.1"/>
    <property type="molecule type" value="Genomic_DNA"/>
</dbReference>
<accession>A0A316FW70</accession>
<gene>
    <name evidence="1" type="ORF">C8D97_104262</name>
</gene>
<name>A0A316FW70_9GAMM</name>
<keyword evidence="2" id="KW-1185">Reference proteome</keyword>
<dbReference type="Proteomes" id="UP000245790">
    <property type="component" value="Unassembled WGS sequence"/>
</dbReference>
<organism evidence="1 2">
    <name type="scientific">Pleionea mediterranea</name>
    <dbReference type="NCBI Taxonomy" id="523701"/>
    <lineage>
        <taxon>Bacteria</taxon>
        <taxon>Pseudomonadati</taxon>
        <taxon>Pseudomonadota</taxon>
        <taxon>Gammaproteobacteria</taxon>
        <taxon>Oceanospirillales</taxon>
        <taxon>Pleioneaceae</taxon>
        <taxon>Pleionea</taxon>
    </lineage>
</organism>
<proteinExistence type="predicted"/>
<dbReference type="RefSeq" id="WP_146196099.1">
    <property type="nucleotide sequence ID" value="NZ_QGGU01000004.1"/>
</dbReference>